<keyword evidence="3" id="KW-0862">Zinc</keyword>
<keyword evidence="7" id="KW-1185">Reference proteome</keyword>
<dbReference type="STRING" id="747525.W4K3Y8"/>
<dbReference type="PANTHER" id="PTHR14742:SF0">
    <property type="entry name" value="RIBONUCLEASE P PROTEIN SUBUNIT P21"/>
    <property type="match status" value="1"/>
</dbReference>
<gene>
    <name evidence="6" type="primary">RNase_P_5</name>
    <name evidence="6" type="ORF">HETIRDRAFT_33335</name>
</gene>
<evidence type="ECO:0000313" key="6">
    <source>
        <dbReference type="EMBL" id="ETW80454.1"/>
    </source>
</evidence>
<dbReference type="PANTHER" id="PTHR14742">
    <property type="entry name" value="RIBONUCLEASE P SUBUNIT P21"/>
    <property type="match status" value="1"/>
</dbReference>
<feature type="compositionally biased region" description="Basic residues" evidence="5">
    <location>
        <begin position="186"/>
        <end position="195"/>
    </location>
</feature>
<feature type="region of interest" description="Disordered" evidence="5">
    <location>
        <begin position="156"/>
        <end position="204"/>
    </location>
</feature>
<sequence>MAKKSKDEVPNPNSVANRDILQRLNFLYQASAYLSTMPNATASSSTQSAETRPQPPLPEYSSSIHPQRKAAKRKMGVGRKLGVEEIARAYVRQMKQIGQKTTVKMDPTVKRTFCQGCDSVLVPVVSAVVRVHTSSTHGHLVNTTCLRCKTSRRIPAPPIQEPDIYEPPDGHTMTMASSPAASSGRVQKKRRRGPRARAPPLFEREGHVVFRGNERLEAS</sequence>
<dbReference type="eggNOG" id="KOG4394">
    <property type="taxonomic scope" value="Eukaryota"/>
</dbReference>
<dbReference type="RefSeq" id="XP_009546893.1">
    <property type="nucleotide sequence ID" value="XM_009548598.1"/>
</dbReference>
<dbReference type="Pfam" id="PF04032">
    <property type="entry name" value="Rpr2"/>
    <property type="match status" value="1"/>
</dbReference>
<evidence type="ECO:0000256" key="5">
    <source>
        <dbReference type="SAM" id="MobiDB-lite"/>
    </source>
</evidence>
<dbReference type="GO" id="GO:0008033">
    <property type="term" value="P:tRNA processing"/>
    <property type="evidence" value="ECO:0007669"/>
    <property type="project" value="UniProtKB-KW"/>
</dbReference>
<feature type="compositionally biased region" description="Low complexity" evidence="5">
    <location>
        <begin position="40"/>
        <end position="51"/>
    </location>
</feature>
<dbReference type="HOGENOM" id="CLU_079140_0_0_1"/>
<dbReference type="OrthoDB" id="128536at2759"/>
<dbReference type="InterPro" id="IPR007175">
    <property type="entry name" value="Rpr2/Snm1/Rpp21"/>
</dbReference>
<name>W4K3Y8_HETIT</name>
<evidence type="ECO:0000256" key="3">
    <source>
        <dbReference type="ARBA" id="ARBA00022833"/>
    </source>
</evidence>
<reference evidence="6 7" key="1">
    <citation type="journal article" date="2012" name="New Phytol.">
        <title>Insight into trade-off between wood decay and parasitism from the genome of a fungal forest pathogen.</title>
        <authorList>
            <person name="Olson A."/>
            <person name="Aerts A."/>
            <person name="Asiegbu F."/>
            <person name="Belbahri L."/>
            <person name="Bouzid O."/>
            <person name="Broberg A."/>
            <person name="Canback B."/>
            <person name="Coutinho P.M."/>
            <person name="Cullen D."/>
            <person name="Dalman K."/>
            <person name="Deflorio G."/>
            <person name="van Diepen L.T."/>
            <person name="Dunand C."/>
            <person name="Duplessis S."/>
            <person name="Durling M."/>
            <person name="Gonthier P."/>
            <person name="Grimwood J."/>
            <person name="Fossdal C.G."/>
            <person name="Hansson D."/>
            <person name="Henrissat B."/>
            <person name="Hietala A."/>
            <person name="Himmelstrand K."/>
            <person name="Hoffmeister D."/>
            <person name="Hogberg N."/>
            <person name="James T.Y."/>
            <person name="Karlsson M."/>
            <person name="Kohler A."/>
            <person name="Kues U."/>
            <person name="Lee Y.H."/>
            <person name="Lin Y.C."/>
            <person name="Lind M."/>
            <person name="Lindquist E."/>
            <person name="Lombard V."/>
            <person name="Lucas S."/>
            <person name="Lunden K."/>
            <person name="Morin E."/>
            <person name="Murat C."/>
            <person name="Park J."/>
            <person name="Raffaello T."/>
            <person name="Rouze P."/>
            <person name="Salamov A."/>
            <person name="Schmutz J."/>
            <person name="Solheim H."/>
            <person name="Stahlberg J."/>
            <person name="Velez H."/>
            <person name="de Vries R.P."/>
            <person name="Wiebenga A."/>
            <person name="Woodward S."/>
            <person name="Yakovlev I."/>
            <person name="Garbelotto M."/>
            <person name="Martin F."/>
            <person name="Grigoriev I.V."/>
            <person name="Stenlid J."/>
        </authorList>
    </citation>
    <scope>NUCLEOTIDE SEQUENCE [LARGE SCALE GENOMIC DNA]</scope>
    <source>
        <strain evidence="6 7">TC 32-1</strain>
    </source>
</reference>
<evidence type="ECO:0000256" key="2">
    <source>
        <dbReference type="ARBA" id="ARBA00022723"/>
    </source>
</evidence>
<evidence type="ECO:0000256" key="4">
    <source>
        <dbReference type="ARBA" id="ARBA00038402"/>
    </source>
</evidence>
<feature type="compositionally biased region" description="Basic residues" evidence="5">
    <location>
        <begin position="66"/>
        <end position="76"/>
    </location>
</feature>
<dbReference type="KEGG" id="hir:HETIRDRAFT_33335"/>
<evidence type="ECO:0000256" key="1">
    <source>
        <dbReference type="ARBA" id="ARBA00022694"/>
    </source>
</evidence>
<evidence type="ECO:0000313" key="7">
    <source>
        <dbReference type="Proteomes" id="UP000030671"/>
    </source>
</evidence>
<dbReference type="GO" id="GO:0046872">
    <property type="term" value="F:metal ion binding"/>
    <property type="evidence" value="ECO:0007669"/>
    <property type="project" value="UniProtKB-KW"/>
</dbReference>
<dbReference type="AlphaFoldDB" id="W4K3Y8"/>
<dbReference type="EMBL" id="KI925459">
    <property type="protein sequence ID" value="ETW80454.1"/>
    <property type="molecule type" value="Genomic_DNA"/>
</dbReference>
<accession>W4K3Y8</accession>
<keyword evidence="2" id="KW-0479">Metal-binding</keyword>
<protein>
    <submittedName>
        <fullName evidence="6">RNase P</fullName>
    </submittedName>
</protein>
<dbReference type="GeneID" id="20671755"/>
<proteinExistence type="inferred from homology"/>
<feature type="region of interest" description="Disordered" evidence="5">
    <location>
        <begin position="39"/>
        <end position="76"/>
    </location>
</feature>
<dbReference type="Proteomes" id="UP000030671">
    <property type="component" value="Unassembled WGS sequence"/>
</dbReference>
<dbReference type="GO" id="GO:0005655">
    <property type="term" value="C:nucleolar ribonuclease P complex"/>
    <property type="evidence" value="ECO:0007669"/>
    <property type="project" value="TreeGrafter"/>
</dbReference>
<dbReference type="InParanoid" id="W4K3Y8"/>
<organism evidence="6 7">
    <name type="scientific">Heterobasidion irregulare (strain TC 32-1)</name>
    <dbReference type="NCBI Taxonomy" id="747525"/>
    <lineage>
        <taxon>Eukaryota</taxon>
        <taxon>Fungi</taxon>
        <taxon>Dikarya</taxon>
        <taxon>Basidiomycota</taxon>
        <taxon>Agaricomycotina</taxon>
        <taxon>Agaricomycetes</taxon>
        <taxon>Russulales</taxon>
        <taxon>Bondarzewiaceae</taxon>
        <taxon>Heterobasidion</taxon>
        <taxon>Heterobasidion annosum species complex</taxon>
    </lineage>
</organism>
<comment type="similarity">
    <text evidence="4">Belongs to the eukaryotic/archaeal RNase P protein component 4 family.</text>
</comment>
<dbReference type="Gene3D" id="6.20.50.20">
    <property type="match status" value="1"/>
</dbReference>
<keyword evidence="1" id="KW-0819">tRNA processing</keyword>